<keyword evidence="3" id="KW-0067">ATP-binding</keyword>
<dbReference type="EMBL" id="LCAP01000002">
    <property type="protein sequence ID" value="KKR91748.1"/>
    <property type="molecule type" value="Genomic_DNA"/>
</dbReference>
<dbReference type="GO" id="GO:0006235">
    <property type="term" value="P:dTTP biosynthetic process"/>
    <property type="evidence" value="ECO:0007669"/>
    <property type="project" value="TreeGrafter"/>
</dbReference>
<comment type="similarity">
    <text evidence="1">Belongs to the thymidylate kinase family.</text>
</comment>
<dbReference type="Proteomes" id="UP000034190">
    <property type="component" value="Unassembled WGS sequence"/>
</dbReference>
<dbReference type="PANTHER" id="PTHR10344">
    <property type="entry name" value="THYMIDYLATE KINASE"/>
    <property type="match status" value="1"/>
</dbReference>
<dbReference type="GO" id="GO:0006233">
    <property type="term" value="P:dTDP biosynthetic process"/>
    <property type="evidence" value="ECO:0007669"/>
    <property type="project" value="TreeGrafter"/>
</dbReference>
<dbReference type="PANTHER" id="PTHR10344:SF4">
    <property type="entry name" value="UMP-CMP KINASE 2, MITOCHONDRIAL"/>
    <property type="match status" value="1"/>
</dbReference>
<keyword evidence="5" id="KW-0418">Kinase</keyword>
<dbReference type="GO" id="GO:0005737">
    <property type="term" value="C:cytoplasm"/>
    <property type="evidence" value="ECO:0007669"/>
    <property type="project" value="TreeGrafter"/>
</dbReference>
<dbReference type="Pfam" id="PF02223">
    <property type="entry name" value="Thymidylate_kin"/>
    <property type="match status" value="1"/>
</dbReference>
<dbReference type="Gene3D" id="3.40.50.300">
    <property type="entry name" value="P-loop containing nucleotide triphosphate hydrolases"/>
    <property type="match status" value="1"/>
</dbReference>
<name>A0A0G0USQ0_9BACT</name>
<sequence>MDNNYPGKFIVLYGINNLGKTTQTRILVDKLKLHGLKAEYLKYPVYDLAPSGPILNNYLRQNNLYNLSAREVQILYAFNRLQFEKTLVEKLAQGINIVAEDYTGTGLAWGLAAGVNENFLKYINSGLIKEDLAFLFDGERFLESIEYNHQHETDNRFITKARIAHLRLGYEYGWVIINANQSIKQIHDKIWNQVLKLLMS</sequence>
<evidence type="ECO:0000313" key="6">
    <source>
        <dbReference type="Proteomes" id="UP000034190"/>
    </source>
</evidence>
<comment type="caution">
    <text evidence="5">The sequence shown here is derived from an EMBL/GenBank/DDBJ whole genome shotgun (WGS) entry which is preliminary data.</text>
</comment>
<protein>
    <submittedName>
        <fullName evidence="5">Thymidylate kinase</fullName>
    </submittedName>
</protein>
<evidence type="ECO:0000313" key="5">
    <source>
        <dbReference type="EMBL" id="KKR91748.1"/>
    </source>
</evidence>
<dbReference type="InterPro" id="IPR039430">
    <property type="entry name" value="Thymidylate_kin-like_dom"/>
</dbReference>
<dbReference type="InterPro" id="IPR027417">
    <property type="entry name" value="P-loop_NTPase"/>
</dbReference>
<dbReference type="GO" id="GO:0004798">
    <property type="term" value="F:dTMP kinase activity"/>
    <property type="evidence" value="ECO:0007669"/>
    <property type="project" value="TreeGrafter"/>
</dbReference>
<feature type="domain" description="Thymidylate kinase-like" evidence="4">
    <location>
        <begin position="14"/>
        <end position="190"/>
    </location>
</feature>
<evidence type="ECO:0000256" key="3">
    <source>
        <dbReference type="ARBA" id="ARBA00022840"/>
    </source>
</evidence>
<gene>
    <name evidence="5" type="ORF">UU43_C0002G0057</name>
</gene>
<keyword evidence="5" id="KW-0808">Transferase</keyword>
<evidence type="ECO:0000256" key="1">
    <source>
        <dbReference type="ARBA" id="ARBA00009776"/>
    </source>
</evidence>
<organism evidence="5 6">
    <name type="scientific">Candidatus Falkowbacteria bacterium GW2011_GWA2_41_14</name>
    <dbReference type="NCBI Taxonomy" id="1618635"/>
    <lineage>
        <taxon>Bacteria</taxon>
        <taxon>Candidatus Falkowiibacteriota</taxon>
    </lineage>
</organism>
<proteinExistence type="inferred from homology"/>
<keyword evidence="2" id="KW-0547">Nucleotide-binding</keyword>
<dbReference type="GO" id="GO:0005524">
    <property type="term" value="F:ATP binding"/>
    <property type="evidence" value="ECO:0007669"/>
    <property type="project" value="UniProtKB-KW"/>
</dbReference>
<reference evidence="5 6" key="1">
    <citation type="journal article" date="2015" name="Nature">
        <title>rRNA introns, odd ribosomes, and small enigmatic genomes across a large radiation of phyla.</title>
        <authorList>
            <person name="Brown C.T."/>
            <person name="Hug L.A."/>
            <person name="Thomas B.C."/>
            <person name="Sharon I."/>
            <person name="Castelle C.J."/>
            <person name="Singh A."/>
            <person name="Wilkins M.J."/>
            <person name="Williams K.H."/>
            <person name="Banfield J.F."/>
        </authorList>
    </citation>
    <scope>NUCLEOTIDE SEQUENCE [LARGE SCALE GENOMIC DNA]</scope>
</reference>
<evidence type="ECO:0000259" key="4">
    <source>
        <dbReference type="Pfam" id="PF02223"/>
    </source>
</evidence>
<evidence type="ECO:0000256" key="2">
    <source>
        <dbReference type="ARBA" id="ARBA00022741"/>
    </source>
</evidence>
<dbReference type="GO" id="GO:0006227">
    <property type="term" value="P:dUDP biosynthetic process"/>
    <property type="evidence" value="ECO:0007669"/>
    <property type="project" value="TreeGrafter"/>
</dbReference>
<dbReference type="SUPFAM" id="SSF52540">
    <property type="entry name" value="P-loop containing nucleoside triphosphate hydrolases"/>
    <property type="match status" value="1"/>
</dbReference>
<accession>A0A0G0USQ0</accession>
<dbReference type="AlphaFoldDB" id="A0A0G0USQ0"/>